<gene>
    <name evidence="2" type="ORF">E4U03_04610</name>
</gene>
<evidence type="ECO:0000259" key="1">
    <source>
        <dbReference type="Pfam" id="PF01522"/>
    </source>
</evidence>
<evidence type="ECO:0000313" key="2">
    <source>
        <dbReference type="EMBL" id="TFU22901.1"/>
    </source>
</evidence>
<dbReference type="EMBL" id="SPQC01000012">
    <property type="protein sequence ID" value="TFU22901.1"/>
    <property type="molecule type" value="Genomic_DNA"/>
</dbReference>
<dbReference type="RefSeq" id="WP_135011936.1">
    <property type="nucleotide sequence ID" value="NZ_JADGLK010000012.1"/>
</dbReference>
<dbReference type="CDD" id="cd10918">
    <property type="entry name" value="CE4_NodB_like_5s_6s"/>
    <property type="match status" value="1"/>
</dbReference>
<dbReference type="Proteomes" id="UP000297951">
    <property type="component" value="Unassembled WGS sequence"/>
</dbReference>
<dbReference type="OrthoDB" id="4791147at2"/>
<feature type="domain" description="NodB homology" evidence="1">
    <location>
        <begin position="183"/>
        <end position="303"/>
    </location>
</feature>
<protein>
    <recommendedName>
        <fullName evidence="1">NodB homology domain-containing protein</fullName>
    </recommendedName>
</protein>
<dbReference type="GO" id="GO:0005975">
    <property type="term" value="P:carbohydrate metabolic process"/>
    <property type="evidence" value="ECO:0007669"/>
    <property type="project" value="InterPro"/>
</dbReference>
<dbReference type="GO" id="GO:0016810">
    <property type="term" value="F:hydrolase activity, acting on carbon-nitrogen (but not peptide) bonds"/>
    <property type="evidence" value="ECO:0007669"/>
    <property type="project" value="InterPro"/>
</dbReference>
<dbReference type="InterPro" id="IPR011330">
    <property type="entry name" value="Glyco_hydro/deAcase_b/a-brl"/>
</dbReference>
<proteinExistence type="predicted"/>
<name>A0A4Y9F5E5_9MICC</name>
<dbReference type="AlphaFoldDB" id="A0A4Y9F5E5"/>
<organism evidence="2 3">
    <name type="scientific">Rothia nasimurium</name>
    <dbReference type="NCBI Taxonomy" id="85336"/>
    <lineage>
        <taxon>Bacteria</taxon>
        <taxon>Bacillati</taxon>
        <taxon>Actinomycetota</taxon>
        <taxon>Actinomycetes</taxon>
        <taxon>Micrococcales</taxon>
        <taxon>Micrococcaceae</taxon>
        <taxon>Rothia</taxon>
    </lineage>
</organism>
<dbReference type="SUPFAM" id="SSF88713">
    <property type="entry name" value="Glycoside hydrolase/deacetylase"/>
    <property type="match status" value="1"/>
</dbReference>
<dbReference type="Pfam" id="PF01522">
    <property type="entry name" value="Polysacc_deac_1"/>
    <property type="match status" value="1"/>
</dbReference>
<comment type="caution">
    <text evidence="2">The sequence shown here is derived from an EMBL/GenBank/DDBJ whole genome shotgun (WGS) entry which is preliminary data.</text>
</comment>
<accession>A0A4Y9F5E5</accession>
<dbReference type="Gene3D" id="3.20.20.370">
    <property type="entry name" value="Glycoside hydrolase/deacetylase"/>
    <property type="match status" value="1"/>
</dbReference>
<dbReference type="InterPro" id="IPR002509">
    <property type="entry name" value="NODB_dom"/>
</dbReference>
<sequence>MGTTPTYGIYYDDPSMLALGRTQDQKQAVTIEAALSTVAATAEASTSEKIQQASEQMQTQMDALTGEVGESIEAVKENSLVPIEAKTGGSYEVGTNFRGRLLLSGAESLAALGVPSDGDSRLLMSIEAPSSGTYEVGTNYKGRPVGGGVSSEYVESQVDALPDVAQRDLLRDRARRTVAAPRRTTAKAVVAIVADDYPAATLDIFAPMMKARALPWSWALNGNTFDAGYSYAGFSVGKSWADVKAMAAADGVEICNHGATHADVTSVAQMKAEIIGSRDRLRAETGQDVLGFIPPGCDFPEGVQYKTAPLIGTKGELALVGTAYDRWVNYGHAWATGTMNNPVLNDFVHPLDGAPRMNAGRQWLDFPQDAGVKPAGIGEKLIDKAVANGGGVILGLHACYIEGGGAAQRMTRAGIEGFLDRLKTRRDSGEIEVVTMTRWHFTEIGK</sequence>
<reference evidence="2 3" key="1">
    <citation type="submission" date="2019-03" db="EMBL/GenBank/DDBJ databases">
        <title>Diversity of the mouse oral microbiome.</title>
        <authorList>
            <person name="Joseph S."/>
            <person name="Aduse-Opoku J."/>
            <person name="Curtis M."/>
            <person name="Wade W."/>
            <person name="Hashim A."/>
        </authorList>
    </citation>
    <scope>NUCLEOTIDE SEQUENCE [LARGE SCALE GENOMIC DNA]</scope>
    <source>
        <strain evidence="3">irhom_31</strain>
    </source>
</reference>
<evidence type="ECO:0000313" key="3">
    <source>
        <dbReference type="Proteomes" id="UP000297951"/>
    </source>
</evidence>